<evidence type="ECO:0000313" key="3">
    <source>
        <dbReference type="Proteomes" id="UP000187609"/>
    </source>
</evidence>
<name>A0A1J6I116_NICAT</name>
<dbReference type="Proteomes" id="UP000187609">
    <property type="component" value="Unassembled WGS sequence"/>
</dbReference>
<evidence type="ECO:0000313" key="2">
    <source>
        <dbReference type="EMBL" id="OIS98241.1"/>
    </source>
</evidence>
<protein>
    <submittedName>
        <fullName evidence="2">Uncharacterized protein</fullName>
    </submittedName>
</protein>
<reference evidence="2" key="1">
    <citation type="submission" date="2016-11" db="EMBL/GenBank/DDBJ databases">
        <title>The genome of Nicotiana attenuata.</title>
        <authorList>
            <person name="Xu S."/>
            <person name="Brockmoeller T."/>
            <person name="Gaquerel E."/>
            <person name="Navarro A."/>
            <person name="Kuhl H."/>
            <person name="Gase K."/>
            <person name="Ling Z."/>
            <person name="Zhou W."/>
            <person name="Kreitzer C."/>
            <person name="Stanke M."/>
            <person name="Tang H."/>
            <person name="Lyons E."/>
            <person name="Pandey P."/>
            <person name="Pandey S.P."/>
            <person name="Timmermann B."/>
            <person name="Baldwin I.T."/>
        </authorList>
    </citation>
    <scope>NUCLEOTIDE SEQUENCE [LARGE SCALE GENOMIC DNA]</scope>
    <source>
        <strain evidence="2">UT</strain>
    </source>
</reference>
<dbReference type="AlphaFoldDB" id="A0A1J6I116"/>
<evidence type="ECO:0000256" key="1">
    <source>
        <dbReference type="SAM" id="MobiDB-lite"/>
    </source>
</evidence>
<keyword evidence="3" id="KW-1185">Reference proteome</keyword>
<proteinExistence type="predicted"/>
<gene>
    <name evidence="2" type="ORF">A4A49_34152</name>
</gene>
<feature type="region of interest" description="Disordered" evidence="1">
    <location>
        <begin position="1"/>
        <end position="43"/>
    </location>
</feature>
<dbReference type="EMBL" id="MJEQ01037192">
    <property type="protein sequence ID" value="OIS98241.1"/>
    <property type="molecule type" value="Genomic_DNA"/>
</dbReference>
<sequence>MLATENPEQPPAETTHKPQADSTSKLVEAPEEQPKEEDQRSMLMLEPPELPWIMTMHLYKQILLPKVINIVSAVNITKLGFPRKKKLILADSSFPHVVESTNSTRGFC</sequence>
<dbReference type="Gramene" id="OIS98241">
    <property type="protein sequence ID" value="OIS98241"/>
    <property type="gene ID" value="A4A49_34152"/>
</dbReference>
<organism evidence="2 3">
    <name type="scientific">Nicotiana attenuata</name>
    <name type="common">Coyote tobacco</name>
    <dbReference type="NCBI Taxonomy" id="49451"/>
    <lineage>
        <taxon>Eukaryota</taxon>
        <taxon>Viridiplantae</taxon>
        <taxon>Streptophyta</taxon>
        <taxon>Embryophyta</taxon>
        <taxon>Tracheophyta</taxon>
        <taxon>Spermatophyta</taxon>
        <taxon>Magnoliopsida</taxon>
        <taxon>eudicotyledons</taxon>
        <taxon>Gunneridae</taxon>
        <taxon>Pentapetalae</taxon>
        <taxon>asterids</taxon>
        <taxon>lamiids</taxon>
        <taxon>Solanales</taxon>
        <taxon>Solanaceae</taxon>
        <taxon>Nicotianoideae</taxon>
        <taxon>Nicotianeae</taxon>
        <taxon>Nicotiana</taxon>
    </lineage>
</organism>
<comment type="caution">
    <text evidence="2">The sequence shown here is derived from an EMBL/GenBank/DDBJ whole genome shotgun (WGS) entry which is preliminary data.</text>
</comment>
<accession>A0A1J6I116</accession>